<proteinExistence type="inferred from homology"/>
<name>A0ABT8BR48_9VIBR</name>
<protein>
    <submittedName>
        <fullName evidence="4">Transporter substrate-binding domain-containing protein</fullName>
    </submittedName>
</protein>
<accession>A0ABT8BR48</accession>
<evidence type="ECO:0000313" key="4">
    <source>
        <dbReference type="EMBL" id="MDN3609617.1"/>
    </source>
</evidence>
<dbReference type="RefSeq" id="WP_290311384.1">
    <property type="nucleotide sequence ID" value="NZ_JAUFQC010000001.1"/>
</dbReference>
<comment type="caution">
    <text evidence="4">The sequence shown here is derived from an EMBL/GenBank/DDBJ whole genome shotgun (WGS) entry which is preliminary data.</text>
</comment>
<dbReference type="PANTHER" id="PTHR35936:SF25">
    <property type="entry name" value="ABC TRANSPORTER SUBSTRATE-BINDING PROTEIN"/>
    <property type="match status" value="1"/>
</dbReference>
<feature type="domain" description="Solute-binding protein family 3/N-terminal" evidence="3">
    <location>
        <begin position="28"/>
        <end position="249"/>
    </location>
</feature>
<dbReference type="SUPFAM" id="SSF53850">
    <property type="entry name" value="Periplasmic binding protein-like II"/>
    <property type="match status" value="1"/>
</dbReference>
<dbReference type="Pfam" id="PF00497">
    <property type="entry name" value="SBP_bac_3"/>
    <property type="match status" value="1"/>
</dbReference>
<organism evidence="4 5">
    <name type="scientific">Vibrio ostreicida</name>
    <dbReference type="NCBI Taxonomy" id="526588"/>
    <lineage>
        <taxon>Bacteria</taxon>
        <taxon>Pseudomonadati</taxon>
        <taxon>Pseudomonadota</taxon>
        <taxon>Gammaproteobacteria</taxon>
        <taxon>Vibrionales</taxon>
        <taxon>Vibrionaceae</taxon>
        <taxon>Vibrio</taxon>
    </lineage>
</organism>
<gene>
    <name evidence="4" type="ORF">QWZ16_07860</name>
</gene>
<dbReference type="Proteomes" id="UP001238540">
    <property type="component" value="Unassembled WGS sequence"/>
</dbReference>
<sequence length="249" mass="28708">MRLCFLGVKAVILWIGLLAITSHVFANTLKATQAEWPPYLMQSSEGQGIAYDVVTAAFKHIGYELDFTYTPWSRALKATRFGQNDVLIAIWKNPEREEWFTFTEPYLTNNIVTVADSDLEFVYRDLTSLNQRRVALVDNYAYGDAILQNFTYTHVPSVDLNTSIRLVISKRADMFIADDFVARWHLKRLGIARTKFDFSATPISKTPLHVAISKHHPDADEIVHKLNQYFQKMEEEKIGTLLRKYQLKN</sequence>
<dbReference type="SMART" id="SM00062">
    <property type="entry name" value="PBPb"/>
    <property type="match status" value="1"/>
</dbReference>
<dbReference type="InterPro" id="IPR001638">
    <property type="entry name" value="Solute-binding_3/MltF_N"/>
</dbReference>
<evidence type="ECO:0000313" key="5">
    <source>
        <dbReference type="Proteomes" id="UP001238540"/>
    </source>
</evidence>
<evidence type="ECO:0000256" key="1">
    <source>
        <dbReference type="ARBA" id="ARBA00010333"/>
    </source>
</evidence>
<comment type="similarity">
    <text evidence="1">Belongs to the bacterial solute-binding protein 3 family.</text>
</comment>
<keyword evidence="2" id="KW-0732">Signal</keyword>
<evidence type="ECO:0000259" key="3">
    <source>
        <dbReference type="SMART" id="SM00062"/>
    </source>
</evidence>
<keyword evidence="5" id="KW-1185">Reference proteome</keyword>
<dbReference type="EMBL" id="JAUFQC010000001">
    <property type="protein sequence ID" value="MDN3609617.1"/>
    <property type="molecule type" value="Genomic_DNA"/>
</dbReference>
<evidence type="ECO:0000256" key="2">
    <source>
        <dbReference type="ARBA" id="ARBA00022729"/>
    </source>
</evidence>
<dbReference type="PANTHER" id="PTHR35936">
    <property type="entry name" value="MEMBRANE-BOUND LYTIC MUREIN TRANSGLYCOSYLASE F"/>
    <property type="match status" value="1"/>
</dbReference>
<reference evidence="5" key="1">
    <citation type="journal article" date="2019" name="Int. J. Syst. Evol. Microbiol.">
        <title>The Global Catalogue of Microorganisms (GCM) 10K type strain sequencing project: providing services to taxonomists for standard genome sequencing and annotation.</title>
        <authorList>
            <consortium name="The Broad Institute Genomics Platform"/>
            <consortium name="The Broad Institute Genome Sequencing Center for Infectious Disease"/>
            <person name="Wu L."/>
            <person name="Ma J."/>
        </authorList>
    </citation>
    <scope>NUCLEOTIDE SEQUENCE [LARGE SCALE GENOMIC DNA]</scope>
    <source>
        <strain evidence="5">CECT 7398</strain>
    </source>
</reference>
<dbReference type="Gene3D" id="3.40.190.10">
    <property type="entry name" value="Periplasmic binding protein-like II"/>
    <property type="match status" value="2"/>
</dbReference>